<dbReference type="GO" id="GO:1990904">
    <property type="term" value="C:ribonucleoprotein complex"/>
    <property type="evidence" value="ECO:0007669"/>
    <property type="project" value="UniProtKB-KW"/>
</dbReference>
<feature type="signal peptide" evidence="9">
    <location>
        <begin position="1"/>
        <end position="26"/>
    </location>
</feature>
<dbReference type="Gene3D" id="3.40.1370.10">
    <property type="match status" value="1"/>
</dbReference>
<proteinExistence type="inferred from homology"/>
<reference evidence="10" key="2">
    <citation type="submission" date="2023-04" db="EMBL/GenBank/DDBJ databases">
        <authorList>
            <person name="Bruccoleri R.E."/>
            <person name="Oakeley E.J."/>
            <person name="Faust A.-M."/>
            <person name="Dessus-Babus S."/>
            <person name="Altorfer M."/>
            <person name="Burckhardt D."/>
            <person name="Oertli M."/>
            <person name="Naumann U."/>
            <person name="Petersen F."/>
            <person name="Wong J."/>
        </authorList>
    </citation>
    <scope>NUCLEOTIDE SEQUENCE</scope>
    <source>
        <strain evidence="10">GSM-AAB239-AS_SAM_17_03QT</strain>
        <tissue evidence="10">Leaf</tissue>
    </source>
</reference>
<feature type="compositionally biased region" description="Basic and acidic residues" evidence="8">
    <location>
        <begin position="99"/>
        <end position="114"/>
    </location>
</feature>
<feature type="compositionally biased region" description="Basic residues" evidence="8">
    <location>
        <begin position="128"/>
        <end position="140"/>
    </location>
</feature>
<feature type="compositionally biased region" description="Basic and acidic residues" evidence="8">
    <location>
        <begin position="180"/>
        <end position="210"/>
    </location>
</feature>
<dbReference type="Proteomes" id="UP001140949">
    <property type="component" value="Unassembled WGS sequence"/>
</dbReference>
<feature type="region of interest" description="Disordered" evidence="8">
    <location>
        <begin position="27"/>
        <end position="234"/>
    </location>
</feature>
<evidence type="ECO:0000313" key="10">
    <source>
        <dbReference type="EMBL" id="KAJ6807075.1"/>
    </source>
</evidence>
<gene>
    <name evidence="10" type="ORF">M6B38_173720</name>
</gene>
<dbReference type="InterPro" id="IPR023574">
    <property type="entry name" value="Ribosomal_uL4_dom_sf"/>
</dbReference>
<feature type="compositionally biased region" description="Pro residues" evidence="8">
    <location>
        <begin position="37"/>
        <end position="50"/>
    </location>
</feature>
<dbReference type="PANTHER" id="PTHR10746:SF17">
    <property type="entry name" value="LARGE RIBOSOMAL SUBUNIT PROTEIN UL4C"/>
    <property type="match status" value="1"/>
</dbReference>
<dbReference type="Pfam" id="PF00573">
    <property type="entry name" value="Ribosomal_L4"/>
    <property type="match status" value="1"/>
</dbReference>
<keyword evidence="4 10" id="KW-0689">Ribosomal protein</keyword>
<evidence type="ECO:0000256" key="2">
    <source>
        <dbReference type="ARBA" id="ARBA00022730"/>
    </source>
</evidence>
<evidence type="ECO:0000313" key="11">
    <source>
        <dbReference type="Proteomes" id="UP001140949"/>
    </source>
</evidence>
<dbReference type="InterPro" id="IPR013005">
    <property type="entry name" value="Ribosomal_uL4-like"/>
</dbReference>
<keyword evidence="2" id="KW-0699">rRNA-binding</keyword>
<feature type="chain" id="PRO_5043802887" description="Large ribosomal subunit protein uL4c" evidence="9">
    <location>
        <begin position="27"/>
        <end position="234"/>
    </location>
</feature>
<evidence type="ECO:0000256" key="8">
    <source>
        <dbReference type="SAM" id="MobiDB-lite"/>
    </source>
</evidence>
<accession>A0AAX6ETI0</accession>
<dbReference type="InterPro" id="IPR002136">
    <property type="entry name" value="Ribosomal_uL4"/>
</dbReference>
<keyword evidence="11" id="KW-1185">Reference proteome</keyword>
<evidence type="ECO:0000256" key="6">
    <source>
        <dbReference type="ARBA" id="ARBA00035208"/>
    </source>
</evidence>
<name>A0AAX6ETI0_IRIPA</name>
<dbReference type="GO" id="GO:0003735">
    <property type="term" value="F:structural constituent of ribosome"/>
    <property type="evidence" value="ECO:0007669"/>
    <property type="project" value="InterPro"/>
</dbReference>
<reference evidence="10" key="1">
    <citation type="journal article" date="2023" name="GigaByte">
        <title>Genome assembly of the bearded iris, Iris pallida Lam.</title>
        <authorList>
            <person name="Bruccoleri R.E."/>
            <person name="Oakeley E.J."/>
            <person name="Faust A.M.E."/>
            <person name="Altorfer M."/>
            <person name="Dessus-Babus S."/>
            <person name="Burckhardt D."/>
            <person name="Oertli M."/>
            <person name="Naumann U."/>
            <person name="Petersen F."/>
            <person name="Wong J."/>
        </authorList>
    </citation>
    <scope>NUCLEOTIDE SEQUENCE</scope>
    <source>
        <strain evidence="10">GSM-AAB239-AS_SAM_17_03QT</strain>
    </source>
</reference>
<sequence length="234" mass="26278">MSMLIFSTTAHLSLLLLLLPLPSPNSLSPHLKSPTPSHSPPPLQPQPQPQPKSTTESFWRRQRQRHSPRPVLHRREGRLRHPLPQVRPFLHRSSGGPQGDHRRPAEQPSGDRIHPHPSRGPGGGKKPYPQKKTGRARRGSQRTPLRPGGGVTFGPKPRDWSIKINRKEKRLAVSTAIASAKDERVRGGHEERRWGLDPKEKGHVPHDGSNRQRPPQLSEYRHAEATDAQDAQSL</sequence>
<keyword evidence="5" id="KW-0687">Ribonucleoprotein</keyword>
<dbReference type="EMBL" id="JANAVB010034219">
    <property type="protein sequence ID" value="KAJ6807075.1"/>
    <property type="molecule type" value="Genomic_DNA"/>
</dbReference>
<comment type="similarity">
    <text evidence="1">Belongs to the universal ribosomal protein uL4 family.</text>
</comment>
<evidence type="ECO:0000256" key="3">
    <source>
        <dbReference type="ARBA" id="ARBA00022884"/>
    </source>
</evidence>
<evidence type="ECO:0000256" key="7">
    <source>
        <dbReference type="ARBA" id="ARBA00035387"/>
    </source>
</evidence>
<dbReference type="SUPFAM" id="SSF52166">
    <property type="entry name" value="Ribosomal protein L4"/>
    <property type="match status" value="1"/>
</dbReference>
<feature type="compositionally biased region" description="Basic residues" evidence="8">
    <location>
        <begin position="60"/>
        <end position="81"/>
    </location>
</feature>
<feature type="compositionally biased region" description="Low complexity" evidence="8">
    <location>
        <begin position="27"/>
        <end position="36"/>
    </location>
</feature>
<keyword evidence="3" id="KW-0694">RNA-binding</keyword>
<evidence type="ECO:0000256" key="9">
    <source>
        <dbReference type="SAM" id="SignalP"/>
    </source>
</evidence>
<comment type="caution">
    <text evidence="10">The sequence shown here is derived from an EMBL/GenBank/DDBJ whole genome shotgun (WGS) entry which is preliminary data.</text>
</comment>
<dbReference type="GO" id="GO:0019843">
    <property type="term" value="F:rRNA binding"/>
    <property type="evidence" value="ECO:0007669"/>
    <property type="project" value="UniProtKB-KW"/>
</dbReference>
<protein>
    <recommendedName>
        <fullName evidence="6">Large ribosomal subunit protein uL4c</fullName>
    </recommendedName>
    <alternativeName>
        <fullName evidence="7">50S ribosomal protein L4, chloroplastic</fullName>
    </alternativeName>
</protein>
<evidence type="ECO:0000256" key="1">
    <source>
        <dbReference type="ARBA" id="ARBA00010528"/>
    </source>
</evidence>
<organism evidence="10 11">
    <name type="scientific">Iris pallida</name>
    <name type="common">Sweet iris</name>
    <dbReference type="NCBI Taxonomy" id="29817"/>
    <lineage>
        <taxon>Eukaryota</taxon>
        <taxon>Viridiplantae</taxon>
        <taxon>Streptophyta</taxon>
        <taxon>Embryophyta</taxon>
        <taxon>Tracheophyta</taxon>
        <taxon>Spermatophyta</taxon>
        <taxon>Magnoliopsida</taxon>
        <taxon>Liliopsida</taxon>
        <taxon>Asparagales</taxon>
        <taxon>Iridaceae</taxon>
        <taxon>Iridoideae</taxon>
        <taxon>Irideae</taxon>
        <taxon>Iris</taxon>
    </lineage>
</organism>
<dbReference type="PANTHER" id="PTHR10746">
    <property type="entry name" value="50S RIBOSOMAL PROTEIN L4"/>
    <property type="match status" value="1"/>
</dbReference>
<evidence type="ECO:0000256" key="5">
    <source>
        <dbReference type="ARBA" id="ARBA00023274"/>
    </source>
</evidence>
<dbReference type="AlphaFoldDB" id="A0AAX6ETI0"/>
<dbReference type="GO" id="GO:0006412">
    <property type="term" value="P:translation"/>
    <property type="evidence" value="ECO:0007669"/>
    <property type="project" value="InterPro"/>
</dbReference>
<evidence type="ECO:0000256" key="4">
    <source>
        <dbReference type="ARBA" id="ARBA00022980"/>
    </source>
</evidence>
<dbReference type="GO" id="GO:0005840">
    <property type="term" value="C:ribosome"/>
    <property type="evidence" value="ECO:0007669"/>
    <property type="project" value="UniProtKB-KW"/>
</dbReference>
<keyword evidence="9" id="KW-0732">Signal</keyword>